<evidence type="ECO:0000256" key="3">
    <source>
        <dbReference type="ARBA" id="ARBA00022723"/>
    </source>
</evidence>
<dbReference type="SMART" id="SM00863">
    <property type="entry name" value="tRNA_SAD"/>
    <property type="match status" value="1"/>
</dbReference>
<dbReference type="GO" id="GO:0002161">
    <property type="term" value="F:aminoacyl-tRNA deacylase activity"/>
    <property type="evidence" value="ECO:0007669"/>
    <property type="project" value="UniProtKB-ARBA"/>
</dbReference>
<sequence>MLEAVREIWFVEGTTYIKICYGNVFVDGEAGQLGDRGEVDSFKIKSVKKIGDEVVLEIDGKIEKNKGEMVDIRIDEERRIDISQQHTAQHLLSAVFLSEMDAETVGFQMGEEYTTIDLSLGILKDDMIDYVERLCNNFIGEDRAVRKFVVDRSEIQKYHLRKEIKREITESEREIRLVEIDGIDLSACSGLHVERTGQIGLLKILKHEKVKGSLTRVYFVAGKRALNDYFTKHKLITNSSLLLTCSYLDLTDRIASLIDEIRQDNSKIRSFSERLAGYVAREINGSKSRVIFLEDEESILASIPRFVTLEEYLIIGKSDDRILLFCKGYDCREVLTRIKKEFDVKGGSGKERGQFVFDGEFASIKELIENSY</sequence>
<evidence type="ECO:0000313" key="7">
    <source>
        <dbReference type="Proteomes" id="UP000002881"/>
    </source>
</evidence>
<evidence type="ECO:0000313" key="6">
    <source>
        <dbReference type="EMBL" id="AFK06056.1"/>
    </source>
</evidence>
<protein>
    <submittedName>
        <fullName evidence="6">Putative metal-dependent hydrolase related to alanyl-tRNA synthetase HxxxH domain protein</fullName>
    </submittedName>
</protein>
<dbReference type="KEGG" id="mpg:Theba_0327"/>
<comment type="subcellular location">
    <subcellularLocation>
        <location evidence="2">Cytoplasm</location>
    </subcellularLocation>
</comment>
<dbReference type="InterPro" id="IPR018163">
    <property type="entry name" value="Thr/Ala-tRNA-synth_IIc_edit"/>
</dbReference>
<dbReference type="Pfam" id="PF07973">
    <property type="entry name" value="tRNA_SAD"/>
    <property type="match status" value="1"/>
</dbReference>
<dbReference type="PROSITE" id="PS50860">
    <property type="entry name" value="AA_TRNA_LIGASE_II_ALA"/>
    <property type="match status" value="1"/>
</dbReference>
<organism evidence="6 7">
    <name type="scientific">Mesotoga prima MesG1.Ag.4.2</name>
    <dbReference type="NCBI Taxonomy" id="660470"/>
    <lineage>
        <taxon>Bacteria</taxon>
        <taxon>Thermotogati</taxon>
        <taxon>Thermotogota</taxon>
        <taxon>Thermotogae</taxon>
        <taxon>Kosmotogales</taxon>
        <taxon>Kosmotogaceae</taxon>
        <taxon>Mesotoga</taxon>
    </lineage>
</organism>
<dbReference type="EMBL" id="CP003532">
    <property type="protein sequence ID" value="AFK06056.1"/>
    <property type="molecule type" value="Genomic_DNA"/>
</dbReference>
<dbReference type="InterPro" id="IPR012947">
    <property type="entry name" value="tRNA_SAD"/>
</dbReference>
<name>I2F2A3_9BACT</name>
<dbReference type="InterPro" id="IPR051335">
    <property type="entry name" value="Alanyl-tRNA_Editing_Enzymes"/>
</dbReference>
<keyword evidence="6" id="KW-0030">Aminoacyl-tRNA synthetase</keyword>
<dbReference type="Gene3D" id="3.30.980.10">
    <property type="entry name" value="Threonyl-trna Synthetase, Chain A, domain 2"/>
    <property type="match status" value="1"/>
</dbReference>
<evidence type="ECO:0000256" key="1">
    <source>
        <dbReference type="ARBA" id="ARBA00001947"/>
    </source>
</evidence>
<keyword evidence="6" id="KW-0378">Hydrolase</keyword>
<dbReference type="PANTHER" id="PTHR43462">
    <property type="entry name" value="ALANYL-TRNA EDITING PROTEIN"/>
    <property type="match status" value="1"/>
</dbReference>
<dbReference type="GO" id="GO:0004813">
    <property type="term" value="F:alanine-tRNA ligase activity"/>
    <property type="evidence" value="ECO:0007669"/>
    <property type="project" value="InterPro"/>
</dbReference>
<dbReference type="RefSeq" id="WP_014730198.1">
    <property type="nucleotide sequence ID" value="NC_017934.1"/>
</dbReference>
<dbReference type="InterPro" id="IPR018165">
    <property type="entry name" value="Ala-tRNA-synth_IIc_core"/>
</dbReference>
<dbReference type="SUPFAM" id="SSF55186">
    <property type="entry name" value="ThrRS/AlaRS common domain"/>
    <property type="match status" value="1"/>
</dbReference>
<keyword evidence="3" id="KW-0479">Metal-binding</keyword>
<dbReference type="GO" id="GO:0046872">
    <property type="term" value="F:metal ion binding"/>
    <property type="evidence" value="ECO:0007669"/>
    <property type="project" value="UniProtKB-KW"/>
</dbReference>
<accession>I2F2A3</accession>
<evidence type="ECO:0000256" key="2">
    <source>
        <dbReference type="ARBA" id="ARBA00004496"/>
    </source>
</evidence>
<dbReference type="Proteomes" id="UP000002881">
    <property type="component" value="Chromosome"/>
</dbReference>
<evidence type="ECO:0000256" key="4">
    <source>
        <dbReference type="ARBA" id="ARBA00022833"/>
    </source>
</evidence>
<dbReference type="GO" id="GO:0003676">
    <property type="term" value="F:nucleic acid binding"/>
    <property type="evidence" value="ECO:0007669"/>
    <property type="project" value="InterPro"/>
</dbReference>
<reference evidence="6 7" key="1">
    <citation type="journal article" date="2012" name="Genome Biol. Evol.">
        <title>Genome Sequence of the Mesophilic Thermotogales Bacterium Mesotoga prima MesG1.Ag.4.2 Reveals the Largest Thermotogales Genome To Date.</title>
        <authorList>
            <person name="Zhaxybayeva O."/>
            <person name="Swithers K.S."/>
            <person name="Foght J."/>
            <person name="Green A.G."/>
            <person name="Bruce D."/>
            <person name="Detter C."/>
            <person name="Han S."/>
            <person name="Teshima H."/>
            <person name="Han J."/>
            <person name="Woyke T."/>
            <person name="Pitluck S."/>
            <person name="Nolan M."/>
            <person name="Ivanova N."/>
            <person name="Pati A."/>
            <person name="Land M.L."/>
            <person name="Dlutek M."/>
            <person name="Doolittle W.F."/>
            <person name="Noll K.M."/>
            <person name="Nesbo C.L."/>
        </authorList>
    </citation>
    <scope>NUCLEOTIDE SEQUENCE [LARGE SCALE GENOMIC DNA]</scope>
    <source>
        <strain evidence="7">mesG1.Ag.4.2</strain>
    </source>
</reference>
<dbReference type="PANTHER" id="PTHR43462:SF1">
    <property type="entry name" value="ALANYL-TRNA EDITING PROTEIN AARSD1"/>
    <property type="match status" value="1"/>
</dbReference>
<proteinExistence type="predicted"/>
<keyword evidence="4" id="KW-0862">Zinc</keyword>
<comment type="cofactor">
    <cofactor evidence="1">
        <name>Zn(2+)</name>
        <dbReference type="ChEBI" id="CHEBI:29105"/>
    </cofactor>
</comment>
<gene>
    <name evidence="6" type="ORF">Theba_0327</name>
</gene>
<dbReference type="GO" id="GO:0005524">
    <property type="term" value="F:ATP binding"/>
    <property type="evidence" value="ECO:0007669"/>
    <property type="project" value="InterPro"/>
</dbReference>
<keyword evidence="6" id="KW-0436">Ligase</keyword>
<dbReference type="AlphaFoldDB" id="I2F2A3"/>
<dbReference type="GO" id="GO:0006419">
    <property type="term" value="P:alanyl-tRNA aminoacylation"/>
    <property type="evidence" value="ECO:0007669"/>
    <property type="project" value="InterPro"/>
</dbReference>
<dbReference type="GeneID" id="87106181"/>
<dbReference type="GO" id="GO:0005737">
    <property type="term" value="C:cytoplasm"/>
    <property type="evidence" value="ECO:0007669"/>
    <property type="project" value="UniProtKB-SubCell"/>
</dbReference>
<dbReference type="eggNOG" id="COG0013">
    <property type="taxonomic scope" value="Bacteria"/>
</dbReference>
<evidence type="ECO:0000259" key="5">
    <source>
        <dbReference type="PROSITE" id="PS50860"/>
    </source>
</evidence>
<feature type="domain" description="Alanyl-transfer RNA synthetases family profile" evidence="5">
    <location>
        <begin position="25"/>
        <end position="231"/>
    </location>
</feature>
<keyword evidence="7" id="KW-1185">Reference proteome</keyword>
<dbReference type="STRING" id="660470.Theba_0327"/>
<dbReference type="HOGENOM" id="CLU_004485_7_2_0"/>